<name>A0ACA9LL08_9GLOM</name>
<evidence type="ECO:0000313" key="2">
    <source>
        <dbReference type="Proteomes" id="UP000789525"/>
    </source>
</evidence>
<evidence type="ECO:0000313" key="1">
    <source>
        <dbReference type="EMBL" id="CAG8533700.1"/>
    </source>
</evidence>
<accession>A0ACA9LL08</accession>
<proteinExistence type="predicted"/>
<comment type="caution">
    <text evidence="1">The sequence shown here is derived from an EMBL/GenBank/DDBJ whole genome shotgun (WGS) entry which is preliminary data.</text>
</comment>
<reference evidence="1" key="1">
    <citation type="submission" date="2021-06" db="EMBL/GenBank/DDBJ databases">
        <authorList>
            <person name="Kallberg Y."/>
            <person name="Tangrot J."/>
            <person name="Rosling A."/>
        </authorList>
    </citation>
    <scope>NUCLEOTIDE SEQUENCE</scope>
    <source>
        <strain evidence="1">CL356</strain>
    </source>
</reference>
<organism evidence="1 2">
    <name type="scientific">Acaulospora colombiana</name>
    <dbReference type="NCBI Taxonomy" id="27376"/>
    <lineage>
        <taxon>Eukaryota</taxon>
        <taxon>Fungi</taxon>
        <taxon>Fungi incertae sedis</taxon>
        <taxon>Mucoromycota</taxon>
        <taxon>Glomeromycotina</taxon>
        <taxon>Glomeromycetes</taxon>
        <taxon>Diversisporales</taxon>
        <taxon>Acaulosporaceae</taxon>
        <taxon>Acaulospora</taxon>
    </lineage>
</organism>
<sequence>MSLSHPRDRYKEPSTKETLVLASFLVLLQVARTAAQKLFRAEIIGMIILGSIYGAPLTGWLPKEWQTTFTACGYLGLILLVLEGALSTDL</sequence>
<gene>
    <name evidence="1" type="ORF">ACOLOM_LOCUS4180</name>
</gene>
<keyword evidence="2" id="KW-1185">Reference proteome</keyword>
<feature type="non-terminal residue" evidence="1">
    <location>
        <position position="90"/>
    </location>
</feature>
<protein>
    <submittedName>
        <fullName evidence="1">4884_t:CDS:1</fullName>
    </submittedName>
</protein>
<dbReference type="Proteomes" id="UP000789525">
    <property type="component" value="Unassembled WGS sequence"/>
</dbReference>
<dbReference type="EMBL" id="CAJVPT010006707">
    <property type="protein sequence ID" value="CAG8533700.1"/>
    <property type="molecule type" value="Genomic_DNA"/>
</dbReference>